<accession>A0A949TU62</accession>
<comment type="cofactor">
    <cofactor evidence="1">
        <name>pyridoxal 5'-phosphate</name>
        <dbReference type="ChEBI" id="CHEBI:597326"/>
    </cofactor>
</comment>
<evidence type="ECO:0000313" key="4">
    <source>
        <dbReference type="EMBL" id="MBV7276542.1"/>
    </source>
</evidence>
<feature type="domain" description="Tryptophan synthase beta chain-like PALP" evidence="3">
    <location>
        <begin position="10"/>
        <end position="315"/>
    </location>
</feature>
<evidence type="ECO:0000313" key="5">
    <source>
        <dbReference type="Proteomes" id="UP000694308"/>
    </source>
</evidence>
<evidence type="ECO:0000259" key="3">
    <source>
        <dbReference type="Pfam" id="PF00291"/>
    </source>
</evidence>
<dbReference type="InterPro" id="IPR005966">
    <property type="entry name" value="D-Cys_desShydrase"/>
</dbReference>
<dbReference type="PANTHER" id="PTHR43780:SF2">
    <property type="entry name" value="1-AMINOCYCLOPROPANE-1-CARBOXYLATE DEAMINASE-RELATED"/>
    <property type="match status" value="1"/>
</dbReference>
<dbReference type="Proteomes" id="UP000694308">
    <property type="component" value="Unassembled WGS sequence"/>
</dbReference>
<dbReference type="PANTHER" id="PTHR43780">
    <property type="entry name" value="1-AMINOCYCLOPROPANE-1-CARBOXYLATE DEAMINASE-RELATED"/>
    <property type="match status" value="1"/>
</dbReference>
<reference evidence="4" key="1">
    <citation type="submission" date="2020-12" db="EMBL/GenBank/DDBJ databases">
        <title>Clostridium thailandense sp. nov., a novel acetogenic bacterium isolated from peat land soil in Thailand.</title>
        <authorList>
            <person name="Chaikitkaew S."/>
            <person name="Birkeland N.K."/>
        </authorList>
    </citation>
    <scope>NUCLEOTIDE SEQUENCE</scope>
    <source>
        <strain evidence="4">PL3</strain>
    </source>
</reference>
<dbReference type="AlphaFoldDB" id="A0A949TU62"/>
<sequence length="329" mass="36913">MIKIPERISIANLPTKIEKMKKLSKKLGGPDIYIKRDDQTGIEVSGNKIRKLEFTVKEAVDKGCNLLITCGGIQSNHCRATAAIAAKLGLNSCLVLKGNSGTELNGNLFLDKLLGAEIRFITPEDYKDKRMKIMEQIKIELEHKGFKPYIIPEGASNGIGGFGYYKAMEEIIEQEKEMNVHFDRIIVATGSGGTYSGLLLAKKILNYNGDIYGVNVCDDDEYFKNKIYSILYESSEYLNVNLEFSKDEINILDGYVGRGYAISRQEELQFIYELAKLEGIILDPVYTGKAMYGLAEEIKRGSFKECKNVLFVHTGGIFGVFPQKDLFEF</sequence>
<keyword evidence="5" id="KW-1185">Reference proteome</keyword>
<dbReference type="InterPro" id="IPR001926">
    <property type="entry name" value="TrpB-like_PALP"/>
</dbReference>
<dbReference type="RefSeq" id="WP_218323624.1">
    <property type="nucleotide sequence ID" value="NZ_JAEEGC010000185.1"/>
</dbReference>
<dbReference type="PIRSF" id="PIRSF006278">
    <property type="entry name" value="ACCD_DCysDesulf"/>
    <property type="match status" value="1"/>
</dbReference>
<dbReference type="Pfam" id="PF00291">
    <property type="entry name" value="PALP"/>
    <property type="match status" value="1"/>
</dbReference>
<proteinExistence type="predicted"/>
<gene>
    <name evidence="4" type="ORF">I6U48_27080</name>
</gene>
<keyword evidence="2" id="KW-0663">Pyridoxal phosphate</keyword>
<dbReference type="EMBL" id="JAEEGC010000185">
    <property type="protein sequence ID" value="MBV7276542.1"/>
    <property type="molecule type" value="Genomic_DNA"/>
</dbReference>
<comment type="caution">
    <text evidence="4">The sequence shown here is derived from an EMBL/GenBank/DDBJ whole genome shotgun (WGS) entry which is preliminary data.</text>
</comment>
<name>A0A949TU62_9CLOT</name>
<dbReference type="NCBIfam" id="TIGR01275">
    <property type="entry name" value="ACC_deam_rel"/>
    <property type="match status" value="1"/>
</dbReference>
<evidence type="ECO:0000256" key="2">
    <source>
        <dbReference type="ARBA" id="ARBA00022898"/>
    </source>
</evidence>
<dbReference type="GO" id="GO:0019148">
    <property type="term" value="F:D-cysteine desulfhydrase activity"/>
    <property type="evidence" value="ECO:0007669"/>
    <property type="project" value="TreeGrafter"/>
</dbReference>
<organism evidence="4 5">
    <name type="scientific">Clostridium thailandense</name>
    <dbReference type="NCBI Taxonomy" id="2794346"/>
    <lineage>
        <taxon>Bacteria</taxon>
        <taxon>Bacillati</taxon>
        <taxon>Bacillota</taxon>
        <taxon>Clostridia</taxon>
        <taxon>Eubacteriales</taxon>
        <taxon>Clostridiaceae</taxon>
        <taxon>Clostridium</taxon>
    </lineage>
</organism>
<evidence type="ECO:0000256" key="1">
    <source>
        <dbReference type="ARBA" id="ARBA00001933"/>
    </source>
</evidence>
<dbReference type="InterPro" id="IPR027278">
    <property type="entry name" value="ACCD_DCysDesulf"/>
</dbReference>
<protein>
    <submittedName>
        <fullName evidence="4">D-cysteine desulfhydrase family protein</fullName>
    </submittedName>
</protein>